<evidence type="ECO:0000313" key="1">
    <source>
        <dbReference type="EnsemblMetazoa" id="ADIR014984-PA"/>
    </source>
</evidence>
<dbReference type="VEuPathDB" id="VectorBase:ADIR014984"/>
<evidence type="ECO:0000313" key="2">
    <source>
        <dbReference type="Proteomes" id="UP000075884"/>
    </source>
</evidence>
<accession>A0A182NYU5</accession>
<keyword evidence="2" id="KW-1185">Reference proteome</keyword>
<name>A0A182NYU5_9DIPT</name>
<protein>
    <submittedName>
        <fullName evidence="1">Uncharacterized protein</fullName>
    </submittedName>
</protein>
<dbReference type="Proteomes" id="UP000075884">
    <property type="component" value="Unassembled WGS sequence"/>
</dbReference>
<organism evidence="1 2">
    <name type="scientific">Anopheles dirus</name>
    <dbReference type="NCBI Taxonomy" id="7168"/>
    <lineage>
        <taxon>Eukaryota</taxon>
        <taxon>Metazoa</taxon>
        <taxon>Ecdysozoa</taxon>
        <taxon>Arthropoda</taxon>
        <taxon>Hexapoda</taxon>
        <taxon>Insecta</taxon>
        <taxon>Pterygota</taxon>
        <taxon>Neoptera</taxon>
        <taxon>Endopterygota</taxon>
        <taxon>Diptera</taxon>
        <taxon>Nematocera</taxon>
        <taxon>Culicoidea</taxon>
        <taxon>Culicidae</taxon>
        <taxon>Anophelinae</taxon>
        <taxon>Anopheles</taxon>
    </lineage>
</organism>
<sequence length="22" mass="2776">MVPRQRVVHMRLFLCVFVFYMC</sequence>
<reference evidence="1" key="2">
    <citation type="submission" date="2020-05" db="UniProtKB">
        <authorList>
            <consortium name="EnsemblMetazoa"/>
        </authorList>
    </citation>
    <scope>IDENTIFICATION</scope>
    <source>
        <strain evidence="1">WRAIR2</strain>
    </source>
</reference>
<dbReference type="AlphaFoldDB" id="A0A182NYU5"/>
<reference evidence="2" key="1">
    <citation type="submission" date="2013-03" db="EMBL/GenBank/DDBJ databases">
        <title>The Genome Sequence of Anopheles dirus WRAIR2.</title>
        <authorList>
            <consortium name="The Broad Institute Genomics Platform"/>
            <person name="Neafsey D.E."/>
            <person name="Walton C."/>
            <person name="Walker B."/>
            <person name="Young S.K."/>
            <person name="Zeng Q."/>
            <person name="Gargeya S."/>
            <person name="Fitzgerald M."/>
            <person name="Haas B."/>
            <person name="Abouelleil A."/>
            <person name="Allen A.W."/>
            <person name="Alvarado L."/>
            <person name="Arachchi H.M."/>
            <person name="Berlin A.M."/>
            <person name="Chapman S.B."/>
            <person name="Gainer-Dewar J."/>
            <person name="Goldberg J."/>
            <person name="Griggs A."/>
            <person name="Gujja S."/>
            <person name="Hansen M."/>
            <person name="Howarth C."/>
            <person name="Imamovic A."/>
            <person name="Ireland A."/>
            <person name="Larimer J."/>
            <person name="McCowan C."/>
            <person name="Murphy C."/>
            <person name="Pearson M."/>
            <person name="Poon T.W."/>
            <person name="Priest M."/>
            <person name="Roberts A."/>
            <person name="Saif S."/>
            <person name="Shea T."/>
            <person name="Sisk P."/>
            <person name="Sykes S."/>
            <person name="Wortman J."/>
            <person name="Nusbaum C."/>
            <person name="Birren B."/>
        </authorList>
    </citation>
    <scope>NUCLEOTIDE SEQUENCE [LARGE SCALE GENOMIC DNA]</scope>
    <source>
        <strain evidence="2">WRAIR2</strain>
    </source>
</reference>
<proteinExistence type="predicted"/>
<dbReference type="EnsemblMetazoa" id="ADIR014984-RA">
    <property type="protein sequence ID" value="ADIR014984-PA"/>
    <property type="gene ID" value="ADIR014984"/>
</dbReference>